<feature type="domain" description="Major facilitator superfamily (MFS) profile" evidence="8">
    <location>
        <begin position="34"/>
        <end position="485"/>
    </location>
</feature>
<dbReference type="EMBL" id="KE145373">
    <property type="protein sequence ID" value="EPE24323.1"/>
    <property type="molecule type" value="Genomic_DNA"/>
</dbReference>
<dbReference type="SUPFAM" id="SSF103473">
    <property type="entry name" value="MFS general substrate transporter"/>
    <property type="match status" value="1"/>
</dbReference>
<dbReference type="eggNOG" id="KOG3764">
    <property type="taxonomic scope" value="Eukaryota"/>
</dbReference>
<evidence type="ECO:0000259" key="8">
    <source>
        <dbReference type="PROSITE" id="PS50850"/>
    </source>
</evidence>
<sequence>MFTKDGLYTFIYGKRIGNAEPPLFLKFRSSKAFITSTIALAVFTDIFLYSLVVPVLPFALTERVGLEQKDVQKWTSVFLSIYGAALAIGSPVFGWFADRSRSRRAPLLLGLLALGGSTVMLTIGRSLPLLLVGRFMQGLSAAVVWTVGLALLSDTIEKENIGQAMGYIAAATSIGSLFGPLLGGIVYEAAGYYAVFSMGFAIIGLDVFLRLFMVEKSVANQWLSPVEETTVTDTPESITSSDQNGNTIQPVNPENAPIDEKSVLERLDTPTPKKWTKNLPPVITLLRIPRLLVALLGCAVNSNSLGAFDSVLPLHVQQVFGWNSTGAGLIFICLVVPALFGPLIGWISDRYGTRTLTTVGLFASVPVWVCLRFVTYNTIGQKVLLCALLAMLGLFMTMIMAPLMAEIDHCLTVEEKKNPGSLGKTGAAAQGFGLFNFAYAIGSIVGPLWAGFINDTAGWGTMTWSLGLLSGVAAFPVFWWTGGRIMLKGKERNVSAEAV</sequence>
<dbReference type="Proteomes" id="UP000016922">
    <property type="component" value="Unassembled WGS sequence"/>
</dbReference>
<feature type="transmembrane region" description="Helical" evidence="7">
    <location>
        <begin position="105"/>
        <end position="123"/>
    </location>
</feature>
<dbReference type="InterPro" id="IPR050930">
    <property type="entry name" value="MFS_Vesicular_Transporter"/>
</dbReference>
<keyword evidence="4 7" id="KW-1133">Transmembrane helix</keyword>
<comment type="subcellular location">
    <subcellularLocation>
        <location evidence="1">Membrane</location>
        <topology evidence="1">Multi-pass membrane protein</topology>
    </subcellularLocation>
</comment>
<evidence type="ECO:0000256" key="6">
    <source>
        <dbReference type="SAM" id="MobiDB-lite"/>
    </source>
</evidence>
<evidence type="ECO:0000256" key="3">
    <source>
        <dbReference type="ARBA" id="ARBA00022692"/>
    </source>
</evidence>
<dbReference type="GO" id="GO:0022857">
    <property type="term" value="F:transmembrane transporter activity"/>
    <property type="evidence" value="ECO:0007669"/>
    <property type="project" value="InterPro"/>
</dbReference>
<reference evidence="9 10" key="1">
    <citation type="journal article" date="2013" name="BMC Genomics">
        <title>Genomics-driven discovery of the pneumocandin biosynthetic gene cluster in the fungus Glarea lozoyensis.</title>
        <authorList>
            <person name="Chen L."/>
            <person name="Yue Q."/>
            <person name="Zhang X."/>
            <person name="Xiang M."/>
            <person name="Wang C."/>
            <person name="Li S."/>
            <person name="Che Y."/>
            <person name="Ortiz-Lopez F.J."/>
            <person name="Bills G.F."/>
            <person name="Liu X."/>
            <person name="An Z."/>
        </authorList>
    </citation>
    <scope>NUCLEOTIDE SEQUENCE [LARGE SCALE GENOMIC DNA]</scope>
    <source>
        <strain evidence="10">ATCC 20868 / MF5171</strain>
    </source>
</reference>
<keyword evidence="10" id="KW-1185">Reference proteome</keyword>
<feature type="transmembrane region" description="Helical" evidence="7">
    <location>
        <begin position="359"/>
        <end position="376"/>
    </location>
</feature>
<evidence type="ECO:0000256" key="1">
    <source>
        <dbReference type="ARBA" id="ARBA00004141"/>
    </source>
</evidence>
<dbReference type="PANTHER" id="PTHR23506">
    <property type="entry name" value="GH10249P"/>
    <property type="match status" value="1"/>
</dbReference>
<feature type="region of interest" description="Disordered" evidence="6">
    <location>
        <begin position="230"/>
        <end position="255"/>
    </location>
</feature>
<name>S3DCE0_GLAL2</name>
<dbReference type="GeneID" id="19467224"/>
<protein>
    <submittedName>
        <fullName evidence="9">MFS general substrate transporter</fullName>
    </submittedName>
</protein>
<dbReference type="PANTHER" id="PTHR23506:SF23">
    <property type="entry name" value="GH10249P"/>
    <property type="match status" value="1"/>
</dbReference>
<dbReference type="RefSeq" id="XP_008088411.1">
    <property type="nucleotide sequence ID" value="XM_008090220.1"/>
</dbReference>
<keyword evidence="5 7" id="KW-0472">Membrane</keyword>
<feature type="transmembrane region" description="Helical" evidence="7">
    <location>
        <begin position="426"/>
        <end position="450"/>
    </location>
</feature>
<dbReference type="InterPro" id="IPR011701">
    <property type="entry name" value="MFS"/>
</dbReference>
<dbReference type="STRING" id="1116229.S3DCE0"/>
<dbReference type="Pfam" id="PF07690">
    <property type="entry name" value="MFS_1"/>
    <property type="match status" value="1"/>
</dbReference>
<dbReference type="KEGG" id="glz:GLAREA_08175"/>
<evidence type="ECO:0000313" key="9">
    <source>
        <dbReference type="EMBL" id="EPE24323.1"/>
    </source>
</evidence>
<feature type="transmembrane region" description="Helical" evidence="7">
    <location>
        <begin position="164"/>
        <end position="186"/>
    </location>
</feature>
<evidence type="ECO:0000256" key="2">
    <source>
        <dbReference type="ARBA" id="ARBA00022448"/>
    </source>
</evidence>
<keyword evidence="2" id="KW-0813">Transport</keyword>
<dbReference type="PRINTS" id="PR01036">
    <property type="entry name" value="TCRTETB"/>
</dbReference>
<dbReference type="InterPro" id="IPR020846">
    <property type="entry name" value="MFS_dom"/>
</dbReference>
<evidence type="ECO:0000256" key="4">
    <source>
        <dbReference type="ARBA" id="ARBA00022989"/>
    </source>
</evidence>
<evidence type="ECO:0000256" key="5">
    <source>
        <dbReference type="ARBA" id="ARBA00023136"/>
    </source>
</evidence>
<evidence type="ECO:0000313" key="10">
    <source>
        <dbReference type="Proteomes" id="UP000016922"/>
    </source>
</evidence>
<feature type="transmembrane region" description="Helical" evidence="7">
    <location>
        <begin position="192"/>
        <end position="212"/>
    </location>
</feature>
<dbReference type="OrthoDB" id="5086884at2759"/>
<feature type="transmembrane region" description="Helical" evidence="7">
    <location>
        <begin position="135"/>
        <end position="152"/>
    </location>
</feature>
<feature type="compositionally biased region" description="Polar residues" evidence="6">
    <location>
        <begin position="237"/>
        <end position="252"/>
    </location>
</feature>
<dbReference type="PROSITE" id="PS50850">
    <property type="entry name" value="MFS"/>
    <property type="match status" value="1"/>
</dbReference>
<proteinExistence type="predicted"/>
<dbReference type="Gene3D" id="1.20.1250.20">
    <property type="entry name" value="MFS general substrate transporter like domains"/>
    <property type="match status" value="2"/>
</dbReference>
<evidence type="ECO:0000256" key="7">
    <source>
        <dbReference type="SAM" id="Phobius"/>
    </source>
</evidence>
<feature type="transmembrane region" description="Helical" evidence="7">
    <location>
        <begin position="462"/>
        <end position="482"/>
    </location>
</feature>
<keyword evidence="3 7" id="KW-0812">Transmembrane</keyword>
<dbReference type="OMA" id="GTEWITL"/>
<dbReference type="InterPro" id="IPR036259">
    <property type="entry name" value="MFS_trans_sf"/>
</dbReference>
<gene>
    <name evidence="9" type="ORF">GLAREA_08175</name>
</gene>
<dbReference type="GO" id="GO:0016020">
    <property type="term" value="C:membrane"/>
    <property type="evidence" value="ECO:0007669"/>
    <property type="project" value="UniProtKB-SubCell"/>
</dbReference>
<dbReference type="CDD" id="cd17325">
    <property type="entry name" value="MFS_MdtG_SLC18_like"/>
    <property type="match status" value="1"/>
</dbReference>
<feature type="transmembrane region" description="Helical" evidence="7">
    <location>
        <begin position="382"/>
        <end position="405"/>
    </location>
</feature>
<feature type="transmembrane region" description="Helical" evidence="7">
    <location>
        <begin position="328"/>
        <end position="347"/>
    </location>
</feature>
<feature type="transmembrane region" description="Helical" evidence="7">
    <location>
        <begin position="32"/>
        <end position="56"/>
    </location>
</feature>
<dbReference type="AlphaFoldDB" id="S3DCE0"/>
<feature type="transmembrane region" description="Helical" evidence="7">
    <location>
        <begin position="76"/>
        <end position="96"/>
    </location>
</feature>
<organism evidence="9 10">
    <name type="scientific">Glarea lozoyensis (strain ATCC 20868 / MF5171)</name>
    <dbReference type="NCBI Taxonomy" id="1116229"/>
    <lineage>
        <taxon>Eukaryota</taxon>
        <taxon>Fungi</taxon>
        <taxon>Dikarya</taxon>
        <taxon>Ascomycota</taxon>
        <taxon>Pezizomycotina</taxon>
        <taxon>Leotiomycetes</taxon>
        <taxon>Helotiales</taxon>
        <taxon>Helotiaceae</taxon>
        <taxon>Glarea</taxon>
    </lineage>
</organism>
<accession>S3DCE0</accession>
<dbReference type="HOGENOM" id="CLU_001265_51_3_1"/>